<dbReference type="InterPro" id="IPR029063">
    <property type="entry name" value="SAM-dependent_MTases_sf"/>
</dbReference>
<protein>
    <submittedName>
        <fullName evidence="2">Unannotated protein</fullName>
    </submittedName>
</protein>
<evidence type="ECO:0000313" key="2">
    <source>
        <dbReference type="EMBL" id="CAB4820631.1"/>
    </source>
</evidence>
<dbReference type="PANTHER" id="PTHR43591">
    <property type="entry name" value="METHYLTRANSFERASE"/>
    <property type="match status" value="1"/>
</dbReference>
<sequence>MRTLTNDSTRFFQSVLRRLASKARRSAESIELRAIAALDSGGPFSSSHADQKQTIIHSTNYNMLTSESEDYYAEQYWAQILPMLPVKDSIKSILDLGCGQGRMSMRFASRYRQADVTGIDISEAALMTARSAAASEGIDNVVFTCSEIGEELKRTQSRSVDIAVMTEVAFYHPNWINEFARLVEVLKDKGLFIGSFRTTYYNVLLLLKDNRFADARRVMNSSSGPLSPGREIQFSWIHADELRNVMQASGLEVLSVSAVGSCSGIPGDPHALISRPGILQDHERKILMEIEMSLNTHVPDAGRYVLVVARKSTSSTSPVVFP</sequence>
<dbReference type="PANTHER" id="PTHR43591:SF110">
    <property type="entry name" value="RHODANESE DOMAIN-CONTAINING PROTEIN"/>
    <property type="match status" value="1"/>
</dbReference>
<reference evidence="2" key="1">
    <citation type="submission" date="2020-05" db="EMBL/GenBank/DDBJ databases">
        <authorList>
            <person name="Chiriac C."/>
            <person name="Salcher M."/>
            <person name="Ghai R."/>
            <person name="Kavagutti S V."/>
        </authorList>
    </citation>
    <scope>NUCLEOTIDE SEQUENCE</scope>
</reference>
<dbReference type="EMBL" id="CAFABK010000003">
    <property type="protein sequence ID" value="CAB4820631.1"/>
    <property type="molecule type" value="Genomic_DNA"/>
</dbReference>
<dbReference type="Pfam" id="PF13847">
    <property type="entry name" value="Methyltransf_31"/>
    <property type="match status" value="1"/>
</dbReference>
<dbReference type="AlphaFoldDB" id="A0A6J6ZFS4"/>
<proteinExistence type="predicted"/>
<dbReference type="CDD" id="cd02440">
    <property type="entry name" value="AdoMet_MTases"/>
    <property type="match status" value="1"/>
</dbReference>
<dbReference type="InterPro" id="IPR025714">
    <property type="entry name" value="Methyltranfer_dom"/>
</dbReference>
<gene>
    <name evidence="2" type="ORF">UFOPK3204_00134</name>
</gene>
<evidence type="ECO:0000259" key="1">
    <source>
        <dbReference type="Pfam" id="PF13847"/>
    </source>
</evidence>
<feature type="domain" description="Methyltransferase" evidence="1">
    <location>
        <begin position="89"/>
        <end position="193"/>
    </location>
</feature>
<organism evidence="2">
    <name type="scientific">freshwater metagenome</name>
    <dbReference type="NCBI Taxonomy" id="449393"/>
    <lineage>
        <taxon>unclassified sequences</taxon>
        <taxon>metagenomes</taxon>
        <taxon>ecological metagenomes</taxon>
    </lineage>
</organism>
<dbReference type="SUPFAM" id="SSF53335">
    <property type="entry name" value="S-adenosyl-L-methionine-dependent methyltransferases"/>
    <property type="match status" value="1"/>
</dbReference>
<name>A0A6J6ZFS4_9ZZZZ</name>
<dbReference type="Gene3D" id="3.40.50.150">
    <property type="entry name" value="Vaccinia Virus protein VP39"/>
    <property type="match status" value="1"/>
</dbReference>
<accession>A0A6J6ZFS4</accession>